<sequence>MLALKGLRIEPAIEARCLLDLPDELLDQVVYHIYLGGGRFVRDVFPVSRVCRRLRKAAAAILFDTLHVRMTNDYVDKRTFNILLHLEISPYIAPNVRHIQQDDSFCFREDEYEGLSLSNELVRAVAVQGVRLLQNVKRLRIEGCDCPPYKNDVLYASAMARFPEGFKQHQFALAMPAQRANCFLHAYALECPEDVMALAWSQPKHHLLPSHFELGLVKIFDNLQELHLKTSAESEATSTYIPEMLLKLQDLRRLSLTGSGFCSEALKVISKLDRLESLRLNAGLERIFHTNLRNHDFEGLPYLHLPNLKSLEIRYISRYLSIEHVVPPTIRHLRLEYHNRSDRLGAFDLRWIAKTAPDLEFLELNIGSLANLWHPTAIAGVDVDVEVYRMLEALSSFKKLSSYLDYQSRLEAYARDLNEPMKWIVRLFDSDYSYITVTQLAPTFGALVAGVDFSKPVDSETFTEIKKAITQYGVLVFRQAGLDDGRHVAFSRLFGELDDVKPYIAMGRKNRFPYDELFDVSNLDDDGSLTKIGSKRHHLGLGNTIFHVDSSFNPHRAGFSILRAHELPPPSHGGNTDFADTRTAYLDLPSNLLEDLEQNDYIGAHSLMHSRKKAAPKDSPYLLDVNPDDYPFGRHTVVQIHEPSGRKNLYIANHMHHLEYRTPKSADFKPTKEQPFEKVPEPKSSELIEALLKHATQDKYVLSVEWQNPGDLIVWDNTCVMHRAGEGTFMGKYKRDMRRCTVHDDSSQAWGFNERTSKRMGLP</sequence>
<organism evidence="1 2">
    <name type="scientific">Neophaeococcomyces mojaviensis</name>
    <dbReference type="NCBI Taxonomy" id="3383035"/>
    <lineage>
        <taxon>Eukaryota</taxon>
        <taxon>Fungi</taxon>
        <taxon>Dikarya</taxon>
        <taxon>Ascomycota</taxon>
        <taxon>Pezizomycotina</taxon>
        <taxon>Eurotiomycetes</taxon>
        <taxon>Chaetothyriomycetidae</taxon>
        <taxon>Chaetothyriales</taxon>
        <taxon>Chaetothyriales incertae sedis</taxon>
        <taxon>Neophaeococcomyces</taxon>
    </lineage>
</organism>
<name>A0ACC3A9K8_9EURO</name>
<dbReference type="Proteomes" id="UP001172386">
    <property type="component" value="Unassembled WGS sequence"/>
</dbReference>
<evidence type="ECO:0000313" key="2">
    <source>
        <dbReference type="Proteomes" id="UP001172386"/>
    </source>
</evidence>
<protein>
    <submittedName>
        <fullName evidence="1">Uncharacterized protein</fullName>
    </submittedName>
</protein>
<evidence type="ECO:0000313" key="1">
    <source>
        <dbReference type="EMBL" id="KAJ9657656.1"/>
    </source>
</evidence>
<gene>
    <name evidence="1" type="ORF">H2198_004184</name>
</gene>
<keyword evidence="2" id="KW-1185">Reference proteome</keyword>
<reference evidence="1" key="1">
    <citation type="submission" date="2022-10" db="EMBL/GenBank/DDBJ databases">
        <title>Culturing micro-colonial fungi from biological soil crusts in the Mojave desert and describing Neophaeococcomyces mojavensis, and introducing the new genera and species Taxawa tesnikishii.</title>
        <authorList>
            <person name="Kurbessoian T."/>
            <person name="Stajich J.E."/>
        </authorList>
    </citation>
    <scope>NUCLEOTIDE SEQUENCE</scope>
    <source>
        <strain evidence="1">JES_112</strain>
    </source>
</reference>
<proteinExistence type="predicted"/>
<dbReference type="EMBL" id="JAPDRQ010000061">
    <property type="protein sequence ID" value="KAJ9657656.1"/>
    <property type="molecule type" value="Genomic_DNA"/>
</dbReference>
<accession>A0ACC3A9K8</accession>
<comment type="caution">
    <text evidence="1">The sequence shown here is derived from an EMBL/GenBank/DDBJ whole genome shotgun (WGS) entry which is preliminary data.</text>
</comment>